<keyword evidence="5 6" id="KW-0456">Lyase</keyword>
<keyword evidence="1 6" id="KW-0028">Amino-acid biosynthesis</keyword>
<keyword evidence="4 6" id="KW-0486">Methionine biosynthesis</keyword>
<dbReference type="Gene3D" id="3.40.225.10">
    <property type="entry name" value="Class II aldolase/adducin N-terminal domain"/>
    <property type="match status" value="1"/>
</dbReference>
<feature type="binding site" evidence="6">
    <location>
        <position position="107"/>
    </location>
    <ligand>
        <name>Zn(2+)</name>
        <dbReference type="ChEBI" id="CHEBI:29105"/>
    </ligand>
</feature>
<proteinExistence type="inferred from homology"/>
<evidence type="ECO:0000256" key="1">
    <source>
        <dbReference type="ARBA" id="ARBA00022605"/>
    </source>
</evidence>
<comment type="function">
    <text evidence="6">Catalyzes the dehydration of methylthioribulose-1-phosphate (MTRu-1-P) into 2,3-diketo-5-methylthiopentyl-1-phosphate (DK-MTP-1-P).</text>
</comment>
<evidence type="ECO:0000256" key="2">
    <source>
        <dbReference type="ARBA" id="ARBA00022723"/>
    </source>
</evidence>
<dbReference type="InterPro" id="IPR017714">
    <property type="entry name" value="MethylthioRu-1-P_deHdtase_MtnB"/>
</dbReference>
<dbReference type="PANTHER" id="PTHR10640:SF7">
    <property type="entry name" value="METHYLTHIORIBULOSE-1-PHOSPHATE DEHYDRATASE"/>
    <property type="match status" value="1"/>
</dbReference>
<reference evidence="8" key="1">
    <citation type="submission" date="2016-08" db="EMBL/GenBank/DDBJ databases">
        <title>Complete Genome Seqeunce of Paenibacillus sp. nov. IHBB 9852 from high altitute lake of Indian trans-Himalayas.</title>
        <authorList>
            <person name="Kiran S."/>
            <person name="Swarnkar M.K."/>
            <person name="Rana A."/>
            <person name="Tewari R."/>
            <person name="Gulati A."/>
        </authorList>
    </citation>
    <scope>NUCLEOTIDE SEQUENCE [LARGE SCALE GENOMIC DNA]</scope>
    <source>
        <strain evidence="8">IHBB 9852</strain>
    </source>
</reference>
<dbReference type="AlphaFoldDB" id="A0A1B2DVR5"/>
<evidence type="ECO:0000256" key="6">
    <source>
        <dbReference type="HAMAP-Rule" id="MF_01677"/>
    </source>
</evidence>
<feature type="binding site" evidence="6">
    <location>
        <position position="109"/>
    </location>
    <ligand>
        <name>Zn(2+)</name>
        <dbReference type="ChEBI" id="CHEBI:29105"/>
    </ligand>
</feature>
<evidence type="ECO:0000256" key="3">
    <source>
        <dbReference type="ARBA" id="ARBA00022833"/>
    </source>
</evidence>
<evidence type="ECO:0000313" key="8">
    <source>
        <dbReference type="EMBL" id="ANY71777.1"/>
    </source>
</evidence>
<dbReference type="KEGG" id="pib:BBD41_03800"/>
<comment type="similarity">
    <text evidence="6">Belongs to the aldolase class II family. MtnB subfamily.</text>
</comment>
<comment type="cofactor">
    <cofactor evidence="6">
        <name>Zn(2+)</name>
        <dbReference type="ChEBI" id="CHEBI:29105"/>
    </cofactor>
    <text evidence="6">Binds 1 zinc ion per subunit.</text>
</comment>
<dbReference type="GO" id="GO:0019509">
    <property type="term" value="P:L-methionine salvage from methylthioadenosine"/>
    <property type="evidence" value="ECO:0007669"/>
    <property type="project" value="UniProtKB-UniRule"/>
</dbReference>
<organism evidence="8">
    <name type="scientific">Paenibacillus ihbetae</name>
    <dbReference type="NCBI Taxonomy" id="1870820"/>
    <lineage>
        <taxon>Bacteria</taxon>
        <taxon>Bacillati</taxon>
        <taxon>Bacillota</taxon>
        <taxon>Bacilli</taxon>
        <taxon>Bacillales</taxon>
        <taxon>Paenibacillaceae</taxon>
        <taxon>Paenibacillus</taxon>
    </lineage>
</organism>
<dbReference type="EMBL" id="CP016809">
    <property type="protein sequence ID" value="ANY71777.1"/>
    <property type="molecule type" value="Genomic_DNA"/>
</dbReference>
<keyword evidence="2 6" id="KW-0479">Metal-binding</keyword>
<dbReference type="InterPro" id="IPR001303">
    <property type="entry name" value="Aldolase_II/adducin_N"/>
</dbReference>
<feature type="domain" description="Class II aldolase/adducin N-terminal" evidence="7">
    <location>
        <begin position="16"/>
        <end position="207"/>
    </location>
</feature>
<dbReference type="NCBIfam" id="NF005244">
    <property type="entry name" value="PRK06754.1"/>
    <property type="match status" value="1"/>
</dbReference>
<evidence type="ECO:0000259" key="7">
    <source>
        <dbReference type="SMART" id="SM01007"/>
    </source>
</evidence>
<evidence type="ECO:0000256" key="4">
    <source>
        <dbReference type="ARBA" id="ARBA00023167"/>
    </source>
</evidence>
<dbReference type="GO" id="GO:0046570">
    <property type="term" value="F:methylthioribulose 1-phosphate dehydratase activity"/>
    <property type="evidence" value="ECO:0007669"/>
    <property type="project" value="UniProtKB-UniRule"/>
</dbReference>
<comment type="catalytic activity">
    <reaction evidence="6">
        <text>5-(methylsulfanyl)-D-ribulose 1-phosphate = 5-methylsulfanyl-2,3-dioxopentyl phosphate + H2O</text>
        <dbReference type="Rhea" id="RHEA:15549"/>
        <dbReference type="ChEBI" id="CHEBI:15377"/>
        <dbReference type="ChEBI" id="CHEBI:58548"/>
        <dbReference type="ChEBI" id="CHEBI:58828"/>
        <dbReference type="EC" id="4.2.1.109"/>
    </reaction>
</comment>
<dbReference type="GO" id="GO:0005737">
    <property type="term" value="C:cytoplasm"/>
    <property type="evidence" value="ECO:0007669"/>
    <property type="project" value="UniProtKB-UniRule"/>
</dbReference>
<dbReference type="SUPFAM" id="SSF53639">
    <property type="entry name" value="AraD/HMP-PK domain-like"/>
    <property type="match status" value="1"/>
</dbReference>
<dbReference type="Pfam" id="PF00596">
    <property type="entry name" value="Aldolase_II"/>
    <property type="match status" value="1"/>
</dbReference>
<evidence type="ECO:0000256" key="5">
    <source>
        <dbReference type="ARBA" id="ARBA00023239"/>
    </source>
</evidence>
<dbReference type="EC" id="4.2.1.109" evidence="6"/>
<dbReference type="PANTHER" id="PTHR10640">
    <property type="entry name" value="METHYLTHIORIBULOSE-1-PHOSPHATE DEHYDRATASE"/>
    <property type="match status" value="1"/>
</dbReference>
<dbReference type="NCBIfam" id="TIGR03328">
    <property type="entry name" value="salvage_mtnB"/>
    <property type="match status" value="1"/>
</dbReference>
<protein>
    <recommendedName>
        <fullName evidence="6">Methylthioribulose-1-phosphate dehydratase</fullName>
        <shortName evidence="6">MTRu-1-P dehydratase</shortName>
        <ecNumber evidence="6">4.2.1.109</ecNumber>
    </recommendedName>
</protein>
<keyword evidence="3 6" id="KW-0862">Zinc</keyword>
<sequence length="221" mass="24666">MAYTDILLEQKQAALDDLRGVKELFASRNWFPGTSGNLSVRVGDFTPEEFYFAITASGKDKSVHTPEDYLFVDRNGKPCEATALKPSAETLIHCEIYRKTGCGAIFHVHTIDNNLVSDWYGDQGFVPAQGIELIKAFNIWEEDAAISIPILPNYADIPKIAALVPDALDPAVPGILLRNHGIYAWGRNAFEAKKHLEAFEFIFEYTYRRLLLNAAGSNQAR</sequence>
<dbReference type="RefSeq" id="WP_099476778.1">
    <property type="nucleotide sequence ID" value="NZ_CP016809.1"/>
</dbReference>
<dbReference type="SMART" id="SM01007">
    <property type="entry name" value="Aldolase_II"/>
    <property type="match status" value="1"/>
</dbReference>
<name>A0A1B2DVR5_9BACL</name>
<dbReference type="UniPathway" id="UPA00904">
    <property type="reaction ID" value="UER00875"/>
</dbReference>
<gene>
    <name evidence="6" type="primary">mtnB</name>
    <name evidence="8" type="ORF">BBD41_03800</name>
</gene>
<dbReference type="InterPro" id="IPR036409">
    <property type="entry name" value="Aldolase_II/adducin_N_sf"/>
</dbReference>
<comment type="pathway">
    <text evidence="6">Amino-acid biosynthesis; L-methionine biosynthesis via salvage pathway; L-methionine from S-methyl-5-thio-alpha-D-ribose 1-phosphate: step 2/6.</text>
</comment>
<accession>A0A1B2DVR5</accession>
<dbReference type="HAMAP" id="MF_01677">
    <property type="entry name" value="Salvage_MtnB"/>
    <property type="match status" value="1"/>
</dbReference>
<dbReference type="GO" id="GO:0008270">
    <property type="term" value="F:zinc ion binding"/>
    <property type="evidence" value="ECO:0007669"/>
    <property type="project" value="UniProtKB-UniRule"/>
</dbReference>